<evidence type="ECO:0000313" key="2">
    <source>
        <dbReference type="Proteomes" id="UP001060215"/>
    </source>
</evidence>
<gene>
    <name evidence="1" type="ORF">LOK49_LG10G01198</name>
</gene>
<protein>
    <submittedName>
        <fullName evidence="1">Thimet oligopeptidase</fullName>
    </submittedName>
</protein>
<keyword evidence="2" id="KW-1185">Reference proteome</keyword>
<reference evidence="1 2" key="1">
    <citation type="journal article" date="2022" name="Plant J.">
        <title>Chromosome-level genome of Camellia lanceoleosa provides a valuable resource for understanding genome evolution and self-incompatibility.</title>
        <authorList>
            <person name="Gong W."/>
            <person name="Xiao S."/>
            <person name="Wang L."/>
            <person name="Liao Z."/>
            <person name="Chang Y."/>
            <person name="Mo W."/>
            <person name="Hu G."/>
            <person name="Li W."/>
            <person name="Zhao G."/>
            <person name="Zhu H."/>
            <person name="Hu X."/>
            <person name="Ji K."/>
            <person name="Xiang X."/>
            <person name="Song Q."/>
            <person name="Yuan D."/>
            <person name="Jin S."/>
            <person name="Zhang L."/>
        </authorList>
    </citation>
    <scope>NUCLEOTIDE SEQUENCE [LARGE SCALE GENOMIC DNA]</scope>
    <source>
        <strain evidence="1">SQ_2022a</strain>
    </source>
</reference>
<dbReference type="Proteomes" id="UP001060215">
    <property type="component" value="Chromosome 10"/>
</dbReference>
<accession>A0ACC0G855</accession>
<comment type="caution">
    <text evidence="1">The sequence shown here is derived from an EMBL/GenBank/DDBJ whole genome shotgun (WGS) entry which is preliminary data.</text>
</comment>
<evidence type="ECO:0000313" key="1">
    <source>
        <dbReference type="EMBL" id="KAI7997104.1"/>
    </source>
</evidence>
<organism evidence="1 2">
    <name type="scientific">Camellia lanceoleosa</name>
    <dbReference type="NCBI Taxonomy" id="1840588"/>
    <lineage>
        <taxon>Eukaryota</taxon>
        <taxon>Viridiplantae</taxon>
        <taxon>Streptophyta</taxon>
        <taxon>Embryophyta</taxon>
        <taxon>Tracheophyta</taxon>
        <taxon>Spermatophyta</taxon>
        <taxon>Magnoliopsida</taxon>
        <taxon>eudicotyledons</taxon>
        <taxon>Gunneridae</taxon>
        <taxon>Pentapetalae</taxon>
        <taxon>asterids</taxon>
        <taxon>Ericales</taxon>
        <taxon>Theaceae</taxon>
        <taxon>Camellia</taxon>
    </lineage>
</organism>
<proteinExistence type="predicted"/>
<dbReference type="EMBL" id="CM045767">
    <property type="protein sequence ID" value="KAI7997104.1"/>
    <property type="molecule type" value="Genomic_DNA"/>
</dbReference>
<sequence>MPKQKRENRNTNLVALTGSAALLAIAVNFTVNALKKNRKKKDLPGSTVQVNLSPPEILRLANHIIAKSKEVHDSIASVPLDKVRDFERSGLSLTLTKREELQRLSAQIDELSGRYIRNLNDDSTSLLSLDKAENGKFKVTLRSHHVSPILELCKVGLTRRIVAVAYGRRCEVNLSILESLVQLRHKSARLLGYSNYADYAVNHRMVNSSSKVFEFLEELSASLTDLATRELSMLKDFEELRNMVVGALKQYFPFNLVMSGILKICQDLFGLRFEEIADAEVWHSDVHLYSVYDLSSSELLGYFYLDMFSREGKYGHTCVVALQNGSFVNGARKIPVALLTSRLQKEVGHTALLRFSEVVNLFHEFGHVIPVGGRTLSTNMKIAFSALSLILFQITYTNCPTVRSAGTRLLSLPWLCRKFGCFSCYECVLPPVDAATTFALRIPTIGIGVQLRHKSARLLGYSNYADYAINHRMANSSSKVFEFLEELSAVCVILVHQKKEEGDFPFGIEDLLYYVKRIEEQQFNLDVGALKQYFPFNLVMSGILKICQDLFGLRFEEIARSLRFLWHYLLLILHCRDSLKWLIFSMNLAMCLFFHCAWFAMFVGKGTKPPS</sequence>
<name>A0ACC0G855_9ERIC</name>